<evidence type="ECO:0000313" key="2">
    <source>
        <dbReference type="Proteomes" id="UP000245627"/>
    </source>
</evidence>
<evidence type="ECO:0000313" key="1">
    <source>
        <dbReference type="EMBL" id="PVH26823.1"/>
    </source>
</evidence>
<reference evidence="1 2" key="1">
    <citation type="submission" date="2018-04" db="EMBL/GenBank/DDBJ databases">
        <title>Sphingobacterium cortibacter sp. nov.</title>
        <authorList>
            <person name="Li Y."/>
        </authorList>
    </citation>
    <scope>NUCLEOTIDE SEQUENCE [LARGE SCALE GENOMIC DNA]</scope>
    <source>
        <strain evidence="1 2">2c-3</strain>
    </source>
</reference>
<dbReference type="RefSeq" id="WP_116774684.1">
    <property type="nucleotide sequence ID" value="NZ_QDKG01000001.1"/>
</dbReference>
<protein>
    <recommendedName>
        <fullName evidence="3">DUF4625 domain-containing protein</fullName>
    </recommendedName>
</protein>
<comment type="caution">
    <text evidence="1">The sequence shown here is derived from an EMBL/GenBank/DDBJ whole genome shotgun (WGS) entry which is preliminary data.</text>
</comment>
<dbReference type="OrthoDB" id="978436at2"/>
<accession>A0A2T8HN40</accession>
<proteinExistence type="predicted"/>
<dbReference type="Proteomes" id="UP000245627">
    <property type="component" value="Unassembled WGS sequence"/>
</dbReference>
<dbReference type="PROSITE" id="PS51257">
    <property type="entry name" value="PROKAR_LIPOPROTEIN"/>
    <property type="match status" value="1"/>
</dbReference>
<dbReference type="AlphaFoldDB" id="A0A2T8HN40"/>
<keyword evidence="2" id="KW-1185">Reference proteome</keyword>
<evidence type="ECO:0008006" key="3">
    <source>
        <dbReference type="Google" id="ProtNLM"/>
    </source>
</evidence>
<organism evidence="1 2">
    <name type="scientific">Sphingobacterium corticibacter</name>
    <dbReference type="NCBI Taxonomy" id="2171749"/>
    <lineage>
        <taxon>Bacteria</taxon>
        <taxon>Pseudomonadati</taxon>
        <taxon>Bacteroidota</taxon>
        <taxon>Sphingobacteriia</taxon>
        <taxon>Sphingobacteriales</taxon>
        <taxon>Sphingobacteriaceae</taxon>
        <taxon>Sphingobacterium</taxon>
    </lineage>
</organism>
<dbReference type="EMBL" id="QDKG01000001">
    <property type="protein sequence ID" value="PVH26823.1"/>
    <property type="molecule type" value="Genomic_DNA"/>
</dbReference>
<name>A0A2T8HN40_9SPHI</name>
<gene>
    <name evidence="1" type="ORF">DC487_04285</name>
</gene>
<sequence>MKKTLIFLFAAVTTLSFQSCQKDDPIAEIDQEEVGTATIIFTEVKREAHDDHFHYEDFAGADSDTVKFTPAPNGQLLPPVGAHLHLEKGKTYRVSLQSTDFAGRRSEQTFVSRDDIHQVFFTANPATEISTFDYVYADKNAAGQNVNVGVTGYMTVLETSSTFVMRYVMRHLNPGVKANITAADWNNANFLNFAGATDLDLSFEMHFVDGAGHDH</sequence>